<evidence type="ECO:0000313" key="10">
    <source>
        <dbReference type="EMBL" id="MCD2422715.1"/>
    </source>
</evidence>
<dbReference type="NCBIfam" id="TIGR00710">
    <property type="entry name" value="efflux_Bcr_CflA"/>
    <property type="match status" value="1"/>
</dbReference>
<evidence type="ECO:0000256" key="1">
    <source>
        <dbReference type="ARBA" id="ARBA00004651"/>
    </source>
</evidence>
<evidence type="ECO:0000256" key="4">
    <source>
        <dbReference type="ARBA" id="ARBA00022475"/>
    </source>
</evidence>
<feature type="transmembrane region" description="Helical" evidence="8">
    <location>
        <begin position="99"/>
        <end position="120"/>
    </location>
</feature>
<dbReference type="PANTHER" id="PTHR23502">
    <property type="entry name" value="MAJOR FACILITATOR SUPERFAMILY"/>
    <property type="match status" value="1"/>
</dbReference>
<dbReference type="InterPro" id="IPR004812">
    <property type="entry name" value="Efflux_drug-R_Bcr/CmlA"/>
</dbReference>
<evidence type="ECO:0000256" key="8">
    <source>
        <dbReference type="SAM" id="Phobius"/>
    </source>
</evidence>
<sequence>MKEQRFIRLLILGLLSAIGPFSIDMYLPGFPDIAKDLHTNVSKVSLTLSGFFIGISIGQLLYGPLLDKYGRKKPLYIGMALYIVASFGCAMASSIEMLIALRFFQAIGGCVGMVASRAIVRDLFDVRENAKIFSLLMLVVGVSPIIAPTAGGYLAAAFGWQAIFIVLGIIGTVILTMVIFLLPESKKPDPDYSLYPRSILGKFGAVFREQQFVTYAFAGSFTAAGLYAYIAGSPHVFMELFGVSEKVYGWIFTIVAAGLVAATQINARILRKYPSEYIIPRAISFQTLAGVLLLTGFALNWWGLYSSIALCCMFLACQGFTFPNASALAIAPFAQNAGSASALLGCIQMAVGAFSTVMVSVFHNETAVPMGGIMALCAFTALCILLFGRRATRKRKEPVESQTIDMLKRL</sequence>
<dbReference type="PANTHER" id="PTHR23502:SF132">
    <property type="entry name" value="POLYAMINE TRANSPORTER 2-RELATED"/>
    <property type="match status" value="1"/>
</dbReference>
<evidence type="ECO:0000256" key="5">
    <source>
        <dbReference type="ARBA" id="ARBA00022692"/>
    </source>
</evidence>
<reference evidence="10 11" key="1">
    <citation type="submission" date="2021-11" db="EMBL/GenBank/DDBJ databases">
        <title>Genomic of Niabella pedocola.</title>
        <authorList>
            <person name="Wu T."/>
        </authorList>
    </citation>
    <scope>NUCLEOTIDE SEQUENCE [LARGE SCALE GENOMIC DNA]</scope>
    <source>
        <strain evidence="10 11">JCM 31011</strain>
    </source>
</reference>
<feature type="domain" description="Major facilitator superfamily (MFS) profile" evidence="9">
    <location>
        <begin position="8"/>
        <end position="393"/>
    </location>
</feature>
<keyword evidence="6 8" id="KW-1133">Transmembrane helix</keyword>
<feature type="transmembrane region" description="Helical" evidence="8">
    <location>
        <begin position="282"/>
        <end position="301"/>
    </location>
</feature>
<feature type="transmembrane region" description="Helical" evidence="8">
    <location>
        <begin position="162"/>
        <end position="182"/>
    </location>
</feature>
<evidence type="ECO:0000256" key="2">
    <source>
        <dbReference type="ARBA" id="ARBA00006236"/>
    </source>
</evidence>
<comment type="caution">
    <text evidence="10">The sequence shown here is derived from an EMBL/GenBank/DDBJ whole genome shotgun (WGS) entry which is preliminary data.</text>
</comment>
<feature type="transmembrane region" description="Helical" evidence="8">
    <location>
        <begin position="46"/>
        <end position="63"/>
    </location>
</feature>
<dbReference type="Gene3D" id="1.20.1720.10">
    <property type="entry name" value="Multidrug resistance protein D"/>
    <property type="match status" value="1"/>
</dbReference>
<organism evidence="10 11">
    <name type="scientific">Niabella pedocola</name>
    <dbReference type="NCBI Taxonomy" id="1752077"/>
    <lineage>
        <taxon>Bacteria</taxon>
        <taxon>Pseudomonadati</taxon>
        <taxon>Bacteroidota</taxon>
        <taxon>Chitinophagia</taxon>
        <taxon>Chitinophagales</taxon>
        <taxon>Chitinophagaceae</taxon>
        <taxon>Niabella</taxon>
    </lineage>
</organism>
<dbReference type="Pfam" id="PF07690">
    <property type="entry name" value="MFS_1"/>
    <property type="match status" value="1"/>
</dbReference>
<feature type="transmembrane region" description="Helical" evidence="8">
    <location>
        <begin position="75"/>
        <end position="93"/>
    </location>
</feature>
<keyword evidence="7 8" id="KW-0472">Membrane</keyword>
<feature type="transmembrane region" description="Helical" evidence="8">
    <location>
        <begin position="7"/>
        <end position="26"/>
    </location>
</feature>
<evidence type="ECO:0000259" key="9">
    <source>
        <dbReference type="PROSITE" id="PS50850"/>
    </source>
</evidence>
<feature type="transmembrane region" description="Helical" evidence="8">
    <location>
        <begin position="368"/>
        <end position="387"/>
    </location>
</feature>
<accession>A0ABS8PNP0</accession>
<keyword evidence="5 8" id="KW-0812">Transmembrane</keyword>
<dbReference type="RefSeq" id="WP_231003977.1">
    <property type="nucleotide sequence ID" value="NZ_JAJNEC010000005.1"/>
</dbReference>
<dbReference type="InterPro" id="IPR020846">
    <property type="entry name" value="MFS_dom"/>
</dbReference>
<protein>
    <submittedName>
        <fullName evidence="10">Multidrug effflux MFS transporter</fullName>
    </submittedName>
</protein>
<feature type="transmembrane region" description="Helical" evidence="8">
    <location>
        <begin position="307"/>
        <end position="330"/>
    </location>
</feature>
<dbReference type="InterPro" id="IPR011701">
    <property type="entry name" value="MFS"/>
</dbReference>
<comment type="similarity">
    <text evidence="2">Belongs to the major facilitator superfamily. Bcr/CmlA family.</text>
</comment>
<dbReference type="Proteomes" id="UP001199816">
    <property type="component" value="Unassembled WGS sequence"/>
</dbReference>
<gene>
    <name evidence="10" type="ORF">LQ567_08080</name>
</gene>
<evidence type="ECO:0000256" key="3">
    <source>
        <dbReference type="ARBA" id="ARBA00022448"/>
    </source>
</evidence>
<dbReference type="InterPro" id="IPR036259">
    <property type="entry name" value="MFS_trans_sf"/>
</dbReference>
<comment type="subcellular location">
    <subcellularLocation>
        <location evidence="1">Cell membrane</location>
        <topology evidence="1">Multi-pass membrane protein</topology>
    </subcellularLocation>
</comment>
<proteinExistence type="inferred from homology"/>
<feature type="transmembrane region" description="Helical" evidence="8">
    <location>
        <begin position="250"/>
        <end position="270"/>
    </location>
</feature>
<dbReference type="CDD" id="cd17320">
    <property type="entry name" value="MFS_MdfA_MDR_like"/>
    <property type="match status" value="1"/>
</dbReference>
<feature type="transmembrane region" description="Helical" evidence="8">
    <location>
        <begin position="342"/>
        <end position="362"/>
    </location>
</feature>
<dbReference type="SUPFAM" id="SSF103473">
    <property type="entry name" value="MFS general substrate transporter"/>
    <property type="match status" value="1"/>
</dbReference>
<evidence type="ECO:0000256" key="6">
    <source>
        <dbReference type="ARBA" id="ARBA00022989"/>
    </source>
</evidence>
<feature type="transmembrane region" description="Helical" evidence="8">
    <location>
        <begin position="212"/>
        <end position="230"/>
    </location>
</feature>
<dbReference type="PROSITE" id="PS50850">
    <property type="entry name" value="MFS"/>
    <property type="match status" value="1"/>
</dbReference>
<keyword evidence="11" id="KW-1185">Reference proteome</keyword>
<name>A0ABS8PNP0_9BACT</name>
<dbReference type="EMBL" id="JAJNEC010000005">
    <property type="protein sequence ID" value="MCD2422715.1"/>
    <property type="molecule type" value="Genomic_DNA"/>
</dbReference>
<keyword evidence="4" id="KW-1003">Cell membrane</keyword>
<evidence type="ECO:0000256" key="7">
    <source>
        <dbReference type="ARBA" id="ARBA00023136"/>
    </source>
</evidence>
<evidence type="ECO:0000313" key="11">
    <source>
        <dbReference type="Proteomes" id="UP001199816"/>
    </source>
</evidence>
<keyword evidence="3" id="KW-0813">Transport</keyword>
<feature type="transmembrane region" description="Helical" evidence="8">
    <location>
        <begin position="132"/>
        <end position="156"/>
    </location>
</feature>